<dbReference type="PIRSF" id="PIRSF002419">
    <property type="entry name" value="Tetraspanin"/>
    <property type="match status" value="1"/>
</dbReference>
<feature type="transmembrane region" description="Helical" evidence="7">
    <location>
        <begin position="12"/>
        <end position="37"/>
    </location>
</feature>
<organism evidence="8 9">
    <name type="scientific">Alligator mississippiensis</name>
    <name type="common">American alligator</name>
    <dbReference type="NCBI Taxonomy" id="8496"/>
    <lineage>
        <taxon>Eukaryota</taxon>
        <taxon>Metazoa</taxon>
        <taxon>Chordata</taxon>
        <taxon>Craniata</taxon>
        <taxon>Vertebrata</taxon>
        <taxon>Euteleostomi</taxon>
        <taxon>Archelosauria</taxon>
        <taxon>Archosauria</taxon>
        <taxon>Crocodylia</taxon>
        <taxon>Alligatoridae</taxon>
        <taxon>Alligatorinae</taxon>
        <taxon>Alligator</taxon>
    </lineage>
</organism>
<dbReference type="CTD" id="144448"/>
<sequence>MKTRNKIIVMKYFLTIFNGISLIFGLMVFTFALWLLFDRNNLFTALSFTGEDHLVSYLCYILLGTGSIIIFISFLGCIGSFKEIRCLLVLYMGLTVVVFSVQVAIPVLIYTFKKEANAMWSDRLDAVISNYGNKNLTQEEHAWHILNDVQHSLECCGRYNFSDWKKNEHMEHVNQVPCSCTISNIKKWFCVASETSVYSKGCEEYIKMWFENNTLFLIAVNIGLLAVQILLFILAVCLSRNIKKKKICPQD</sequence>
<evidence type="ECO:0000256" key="4">
    <source>
        <dbReference type="ARBA" id="ARBA00022989"/>
    </source>
</evidence>
<protein>
    <recommendedName>
        <fullName evidence="7">Tetraspanin</fullName>
    </recommendedName>
</protein>
<gene>
    <name evidence="8" type="primary">TSPAN19-1</name>
    <name evidence="8" type="ORF">Y1Q_0019998</name>
</gene>
<dbReference type="PANTHER" id="PTHR19282:SF527">
    <property type="entry name" value="TETRASPANIN"/>
    <property type="match status" value="1"/>
</dbReference>
<evidence type="ECO:0000256" key="2">
    <source>
        <dbReference type="ARBA" id="ARBA00006840"/>
    </source>
</evidence>
<dbReference type="SUPFAM" id="SSF48652">
    <property type="entry name" value="Tetraspanin"/>
    <property type="match status" value="1"/>
</dbReference>
<evidence type="ECO:0000256" key="6">
    <source>
        <dbReference type="PIRSR" id="PIRSR002419-1"/>
    </source>
</evidence>
<accession>A0A151LYP1</accession>
<evidence type="ECO:0000256" key="3">
    <source>
        <dbReference type="ARBA" id="ARBA00022692"/>
    </source>
</evidence>
<dbReference type="GeneID" id="102568246"/>
<dbReference type="FunFam" id="1.10.1450.10:FF:000025">
    <property type="entry name" value="Tetraspanin"/>
    <property type="match status" value="1"/>
</dbReference>
<evidence type="ECO:0000313" key="9">
    <source>
        <dbReference type="Proteomes" id="UP000050525"/>
    </source>
</evidence>
<dbReference type="Pfam" id="PF00335">
    <property type="entry name" value="Tetraspanin"/>
    <property type="match status" value="1"/>
</dbReference>
<keyword evidence="9" id="KW-1185">Reference proteome</keyword>
<dbReference type="InterPro" id="IPR018499">
    <property type="entry name" value="Tetraspanin/Peripherin"/>
</dbReference>
<dbReference type="AlphaFoldDB" id="A0A151LYP1"/>
<dbReference type="KEGG" id="amj:102568246"/>
<comment type="similarity">
    <text evidence="2 7">Belongs to the tetraspanin (TM4SF) family.</text>
</comment>
<dbReference type="Gene3D" id="1.10.1450.10">
    <property type="entry name" value="Tetraspanin"/>
    <property type="match status" value="1"/>
</dbReference>
<feature type="transmembrane region" description="Helical" evidence="7">
    <location>
        <begin position="88"/>
        <end position="112"/>
    </location>
</feature>
<dbReference type="EMBL" id="AKHW03007000">
    <property type="protein sequence ID" value="KYO17366.1"/>
    <property type="molecule type" value="Genomic_DNA"/>
</dbReference>
<dbReference type="PROSITE" id="PS00421">
    <property type="entry name" value="TM4_1"/>
    <property type="match status" value="1"/>
</dbReference>
<evidence type="ECO:0000256" key="1">
    <source>
        <dbReference type="ARBA" id="ARBA00004141"/>
    </source>
</evidence>
<dbReference type="GO" id="GO:0005886">
    <property type="term" value="C:plasma membrane"/>
    <property type="evidence" value="ECO:0007669"/>
    <property type="project" value="TreeGrafter"/>
</dbReference>
<dbReference type="OrthoDB" id="6361633at2759"/>
<dbReference type="PANTHER" id="PTHR19282">
    <property type="entry name" value="TETRASPANIN"/>
    <property type="match status" value="1"/>
</dbReference>
<dbReference type="InterPro" id="IPR018503">
    <property type="entry name" value="Tetraspanin_CS"/>
</dbReference>
<proteinExistence type="inferred from homology"/>
<dbReference type="InterPro" id="IPR000301">
    <property type="entry name" value="Tetraspanin_animals"/>
</dbReference>
<evidence type="ECO:0000313" key="8">
    <source>
        <dbReference type="EMBL" id="KYO17366.1"/>
    </source>
</evidence>
<name>A0A151LYP1_ALLMI</name>
<keyword evidence="4 7" id="KW-1133">Transmembrane helix</keyword>
<comment type="subcellular location">
    <subcellularLocation>
        <location evidence="1 7">Membrane</location>
        <topology evidence="1 7">Multi-pass membrane protein</topology>
    </subcellularLocation>
</comment>
<dbReference type="Proteomes" id="UP000050525">
    <property type="component" value="Unassembled WGS sequence"/>
</dbReference>
<keyword evidence="6" id="KW-1015">Disulfide bond</keyword>
<reference evidence="8 9" key="1">
    <citation type="journal article" date="2012" name="Genome Biol.">
        <title>Sequencing three crocodilian genomes to illuminate the evolution of archosaurs and amniotes.</title>
        <authorList>
            <person name="St John J.A."/>
            <person name="Braun E.L."/>
            <person name="Isberg S.R."/>
            <person name="Miles L.G."/>
            <person name="Chong A.Y."/>
            <person name="Gongora J."/>
            <person name="Dalzell P."/>
            <person name="Moran C."/>
            <person name="Bed'hom B."/>
            <person name="Abzhanov A."/>
            <person name="Burgess S.C."/>
            <person name="Cooksey A.M."/>
            <person name="Castoe T.A."/>
            <person name="Crawford N.G."/>
            <person name="Densmore L.D."/>
            <person name="Drew J.C."/>
            <person name="Edwards S.V."/>
            <person name="Faircloth B.C."/>
            <person name="Fujita M.K."/>
            <person name="Greenwold M.J."/>
            <person name="Hoffmann F.G."/>
            <person name="Howard J.M."/>
            <person name="Iguchi T."/>
            <person name="Janes D.E."/>
            <person name="Khan S.Y."/>
            <person name="Kohno S."/>
            <person name="de Koning A.J."/>
            <person name="Lance S.L."/>
            <person name="McCarthy F.M."/>
            <person name="McCormack J.E."/>
            <person name="Merchant M.E."/>
            <person name="Peterson D.G."/>
            <person name="Pollock D.D."/>
            <person name="Pourmand N."/>
            <person name="Raney B.J."/>
            <person name="Roessler K.A."/>
            <person name="Sanford J.R."/>
            <person name="Sawyer R.H."/>
            <person name="Schmidt C.J."/>
            <person name="Triplett E.W."/>
            <person name="Tuberville T.D."/>
            <person name="Venegas-Anaya M."/>
            <person name="Howard J.T."/>
            <person name="Jarvis E.D."/>
            <person name="Guillette L.J.Jr."/>
            <person name="Glenn T.C."/>
            <person name="Green R.E."/>
            <person name="Ray D.A."/>
        </authorList>
    </citation>
    <scope>NUCLEOTIDE SEQUENCE [LARGE SCALE GENOMIC DNA]</scope>
    <source>
        <strain evidence="8">KSC_2009_1</strain>
    </source>
</reference>
<evidence type="ECO:0000256" key="7">
    <source>
        <dbReference type="RuleBase" id="RU361218"/>
    </source>
</evidence>
<keyword evidence="3 7" id="KW-0812">Transmembrane</keyword>
<feature type="disulfide bond" evidence="6">
    <location>
        <begin position="155"/>
        <end position="190"/>
    </location>
</feature>
<feature type="disulfide bond" evidence="6">
    <location>
        <begin position="156"/>
        <end position="178"/>
    </location>
</feature>
<evidence type="ECO:0000256" key="5">
    <source>
        <dbReference type="ARBA" id="ARBA00023136"/>
    </source>
</evidence>
<feature type="transmembrane region" description="Helical" evidence="7">
    <location>
        <begin position="215"/>
        <end position="238"/>
    </location>
</feature>
<keyword evidence="5 7" id="KW-0472">Membrane</keyword>
<comment type="caution">
    <text evidence="8">The sequence shown here is derived from an EMBL/GenBank/DDBJ whole genome shotgun (WGS) entry which is preliminary data.</text>
</comment>
<feature type="transmembrane region" description="Helical" evidence="7">
    <location>
        <begin position="57"/>
        <end position="81"/>
    </location>
</feature>
<dbReference type="STRING" id="8496.A0A151LYP1"/>
<dbReference type="PRINTS" id="PR00259">
    <property type="entry name" value="TMFOUR"/>
</dbReference>
<dbReference type="InterPro" id="IPR008952">
    <property type="entry name" value="Tetraspanin_EC2_sf"/>
</dbReference>